<feature type="signal peptide" evidence="1">
    <location>
        <begin position="1"/>
        <end position="21"/>
    </location>
</feature>
<feature type="chain" id="PRO_5003035625" description="Haem-binding domain-containing protein" evidence="1">
    <location>
        <begin position="22"/>
        <end position="842"/>
    </location>
</feature>
<dbReference type="STRING" id="530564.Psta_3062"/>
<organism evidence="5 6">
    <name type="scientific">Pirellula staleyi (strain ATCC 27377 / DSM 6068 / ICPB 4128)</name>
    <name type="common">Pirella staleyi</name>
    <dbReference type="NCBI Taxonomy" id="530564"/>
    <lineage>
        <taxon>Bacteria</taxon>
        <taxon>Pseudomonadati</taxon>
        <taxon>Planctomycetota</taxon>
        <taxon>Planctomycetia</taxon>
        <taxon>Pirellulales</taxon>
        <taxon>Pirellulaceae</taxon>
        <taxon>Pirellula</taxon>
    </lineage>
</organism>
<keyword evidence="6" id="KW-1185">Reference proteome</keyword>
<evidence type="ECO:0000259" key="3">
    <source>
        <dbReference type="Pfam" id="PF07627"/>
    </source>
</evidence>
<evidence type="ECO:0008006" key="7">
    <source>
        <dbReference type="Google" id="ProtNLM"/>
    </source>
</evidence>
<feature type="domain" description="DUF1585" evidence="2">
    <location>
        <begin position="763"/>
        <end position="832"/>
    </location>
</feature>
<dbReference type="Pfam" id="PF07627">
    <property type="entry name" value="PSCyt3"/>
    <property type="match status" value="1"/>
</dbReference>
<dbReference type="Proteomes" id="UP000001887">
    <property type="component" value="Chromosome"/>
</dbReference>
<dbReference type="Pfam" id="PF07624">
    <property type="entry name" value="PSD2"/>
    <property type="match status" value="1"/>
</dbReference>
<dbReference type="Pfam" id="PF07631">
    <property type="entry name" value="PSD4"/>
    <property type="match status" value="1"/>
</dbReference>
<dbReference type="InterPro" id="IPR013042">
    <property type="entry name" value="DUF1592"/>
</dbReference>
<accession>D2R9H6</accession>
<proteinExistence type="predicted"/>
<dbReference type="KEGG" id="psl:Psta_3062"/>
<dbReference type="OrthoDB" id="221599at2"/>
<dbReference type="eggNOG" id="COG3748">
    <property type="taxonomic scope" value="Bacteria"/>
</dbReference>
<feature type="domain" description="DUF1592" evidence="4">
    <location>
        <begin position="339"/>
        <end position="389"/>
    </location>
</feature>
<evidence type="ECO:0000256" key="1">
    <source>
        <dbReference type="SAM" id="SignalP"/>
    </source>
</evidence>
<gene>
    <name evidence="5" type="ordered locus">Psta_3062</name>
</gene>
<keyword evidence="1" id="KW-0732">Signal</keyword>
<evidence type="ECO:0000313" key="6">
    <source>
        <dbReference type="Proteomes" id="UP000001887"/>
    </source>
</evidence>
<protein>
    <recommendedName>
        <fullName evidence="7">Haem-binding domain-containing protein</fullName>
    </recommendedName>
</protein>
<sequence precursor="true">MRFLSPLYACCLILIGSLAQAESSLAIPEHVSQTLARFCGDCHAAETSETDVRLDGLGKLDRGDQLELLNKMQDQLFFGTMPPGDAEQIPDGERAPLVSWLRTELRKANASRLDEKLRYPAYGNYVEHELLFRPTATAAAYTPARRWLVSPQIFTERVLDVFRLEGREREGMRQQGFVGVTNPLVLPDQSGVRYYDHGTLDGGTLLVMLGNAQWIADKQIRAARVKHGELAADEFENMRDRWYPKITPAPLEAIILSDAPPTDEQLVAAIESQFACALQRSPTEAEQRRYLELAREAIQLGGNTEGLRQMLVTVLLESEFLYRLEFGAGKPDEHGRQLLAPQEAAFAIAYGLGDRGPDATLLKAASEDRLKTRDDFRREVERLLADPNYYRAPVDPSLSGNHIKSHVVSHPKLVRFFREFFGYTGALKVFKDSARSGGYYQNPDRGHTGTPGWLIQEADELVIWCLDRDQQVFETLLTTDQYFVYHNLDTKSGKACIAEWQKVYEALQNTPWKTDPELVMSEHRELLGAAKIIDSREKELWKQKRSFLSYMYYFQDTFGRGTIPFTRGPFTHGYSYTHAASYSLPPFPGRERYIGVELDRYKEPVDKPIYWSYPVEQPFTIAHRKGLLTHPAWLVAHSSNFHTDPIRRGRWIREKLLAGRVPDVPITVDAQVPDDPHKTLRERVEQVTQKAECWKCHQHMNPLGLPFESFDDFGRFRTEESREHPENLIRKGNGKDLPDLYEVSPINTRGALSGTRDPQLDGEVQDAFEMIDRLARSERVRQSIIRHAFRFFLGRNEMPSDAQTLLDADQAYLASGGSFRAVVVSLLTSDSFIYRKPSQDQP</sequence>
<reference evidence="5 6" key="1">
    <citation type="journal article" date="2009" name="Stand. Genomic Sci.">
        <title>Complete genome sequence of Pirellula staleyi type strain (ATCC 27377).</title>
        <authorList>
            <person name="Clum A."/>
            <person name="Tindall B.J."/>
            <person name="Sikorski J."/>
            <person name="Ivanova N."/>
            <person name="Mavrommatis K."/>
            <person name="Lucas S."/>
            <person name="Glavina del Rio T."/>
            <person name="Nolan M."/>
            <person name="Chen F."/>
            <person name="Tice H."/>
            <person name="Pitluck S."/>
            <person name="Cheng J.F."/>
            <person name="Chertkov O."/>
            <person name="Brettin T."/>
            <person name="Han C."/>
            <person name="Detter J.C."/>
            <person name="Kuske C."/>
            <person name="Bruce D."/>
            <person name="Goodwin L."/>
            <person name="Ovchinikova G."/>
            <person name="Pati A."/>
            <person name="Mikhailova N."/>
            <person name="Chen A."/>
            <person name="Palaniappan K."/>
            <person name="Land M."/>
            <person name="Hauser L."/>
            <person name="Chang Y.J."/>
            <person name="Jeffries C.D."/>
            <person name="Chain P."/>
            <person name="Rohde M."/>
            <person name="Goker M."/>
            <person name="Bristow J."/>
            <person name="Eisen J.A."/>
            <person name="Markowitz V."/>
            <person name="Hugenholtz P."/>
            <person name="Kyrpides N.C."/>
            <person name="Klenk H.P."/>
            <person name="Lapidus A."/>
        </authorList>
    </citation>
    <scope>NUCLEOTIDE SEQUENCE [LARGE SCALE GENOMIC DNA]</scope>
    <source>
        <strain evidence="6">ATCC 27377 / DSM 6068 / ICPB 4128</strain>
    </source>
</reference>
<evidence type="ECO:0000313" key="5">
    <source>
        <dbReference type="EMBL" id="ADB17726.1"/>
    </source>
</evidence>
<dbReference type="AlphaFoldDB" id="D2R9H6"/>
<evidence type="ECO:0000259" key="2">
    <source>
        <dbReference type="Pfam" id="PF07624"/>
    </source>
</evidence>
<dbReference type="HOGENOM" id="CLU_353272_0_0_0"/>
<name>D2R9H6_PIRSD</name>
<evidence type="ECO:0000259" key="4">
    <source>
        <dbReference type="Pfam" id="PF07631"/>
    </source>
</evidence>
<dbReference type="InterPro" id="IPR013039">
    <property type="entry name" value="DUF1588"/>
</dbReference>
<feature type="domain" description="DUF1588" evidence="3">
    <location>
        <begin position="624"/>
        <end position="720"/>
    </location>
</feature>
<dbReference type="EMBL" id="CP001848">
    <property type="protein sequence ID" value="ADB17726.1"/>
    <property type="molecule type" value="Genomic_DNA"/>
</dbReference>
<dbReference type="InterPro" id="IPR011478">
    <property type="entry name" value="DUF1585"/>
</dbReference>